<proteinExistence type="predicted"/>
<reference evidence="3 4" key="1">
    <citation type="submission" date="2023-12" db="EMBL/GenBank/DDBJ databases">
        <title>Genome sequencing and assembly of bacterial species from a model synthetic community.</title>
        <authorList>
            <person name="Hogle S.L."/>
        </authorList>
    </citation>
    <scope>NUCLEOTIDE SEQUENCE [LARGE SCALE GENOMIC DNA]</scope>
    <source>
        <strain evidence="3 4">HAMBI 2494</strain>
    </source>
</reference>
<feature type="signal peptide" evidence="2">
    <location>
        <begin position="1"/>
        <end position="17"/>
    </location>
</feature>
<accession>A0ABZ0WNV1</accession>
<keyword evidence="4" id="KW-1185">Reference proteome</keyword>
<sequence>MHIVAACVLLAATAVSAAQDLPPRPDVAQRPPSAPVADPGPGAGLPPRPLDDRVAALVTVNGVVQRYVINPEGDVDGLLLADNALVHFPPHLGAEVTAAVVPGDSVTVTGFALPGGTVQAQRIENAKRGRAVVDQPPPLATPRFPRELAGAGLVRLDVIGRVLRVTTAPRGEADGMLLTDGTVIKLTPPVAMQFADLLRPGTMVAAQGYGTRNRYGQAMQATAFGTPGKLTTLYGTLPQ</sequence>
<gene>
    <name evidence="3" type="ORF">U0042_04970</name>
</gene>
<keyword evidence="2" id="KW-0732">Signal</keyword>
<evidence type="ECO:0000313" key="4">
    <source>
        <dbReference type="Proteomes" id="UP001325479"/>
    </source>
</evidence>
<protein>
    <recommendedName>
        <fullName evidence="5">Secreted protein</fullName>
    </recommendedName>
</protein>
<dbReference type="RefSeq" id="WP_327205035.1">
    <property type="nucleotide sequence ID" value="NZ_CP139965.1"/>
</dbReference>
<evidence type="ECO:0000256" key="1">
    <source>
        <dbReference type="SAM" id="MobiDB-lite"/>
    </source>
</evidence>
<feature type="region of interest" description="Disordered" evidence="1">
    <location>
        <begin position="21"/>
        <end position="49"/>
    </location>
</feature>
<name>A0ABZ0WNV1_9BURK</name>
<evidence type="ECO:0000313" key="3">
    <source>
        <dbReference type="EMBL" id="WQD79058.1"/>
    </source>
</evidence>
<feature type="chain" id="PRO_5047550028" description="Secreted protein" evidence="2">
    <location>
        <begin position="18"/>
        <end position="239"/>
    </location>
</feature>
<organism evidence="3 4">
    <name type="scientific">Paraburkholderia kururiensis</name>
    <dbReference type="NCBI Taxonomy" id="984307"/>
    <lineage>
        <taxon>Bacteria</taxon>
        <taxon>Pseudomonadati</taxon>
        <taxon>Pseudomonadota</taxon>
        <taxon>Betaproteobacteria</taxon>
        <taxon>Burkholderiales</taxon>
        <taxon>Burkholderiaceae</taxon>
        <taxon>Paraburkholderia</taxon>
    </lineage>
</organism>
<evidence type="ECO:0000256" key="2">
    <source>
        <dbReference type="SAM" id="SignalP"/>
    </source>
</evidence>
<dbReference type="EMBL" id="CP139965">
    <property type="protein sequence ID" value="WQD79058.1"/>
    <property type="molecule type" value="Genomic_DNA"/>
</dbReference>
<dbReference type="Proteomes" id="UP001325479">
    <property type="component" value="Chromosome"/>
</dbReference>
<evidence type="ECO:0008006" key="5">
    <source>
        <dbReference type="Google" id="ProtNLM"/>
    </source>
</evidence>